<dbReference type="Gene3D" id="3.10.20.30">
    <property type="match status" value="1"/>
</dbReference>
<keyword evidence="4" id="KW-0560">Oxidoreductase</keyword>
<evidence type="ECO:0000313" key="9">
    <source>
        <dbReference type="Proteomes" id="UP001501725"/>
    </source>
</evidence>
<dbReference type="Gene3D" id="1.10.150.120">
    <property type="entry name" value="[2Fe-2S]-binding domain"/>
    <property type="match status" value="1"/>
</dbReference>
<evidence type="ECO:0000256" key="2">
    <source>
        <dbReference type="ARBA" id="ARBA00022723"/>
    </source>
</evidence>
<dbReference type="Pfam" id="PF00111">
    <property type="entry name" value="Fer2"/>
    <property type="match status" value="1"/>
</dbReference>
<keyword evidence="9" id="KW-1185">Reference proteome</keyword>
<keyword evidence="5" id="KW-0408">Iron</keyword>
<dbReference type="EMBL" id="BAABGY010000007">
    <property type="protein sequence ID" value="GAA4332035.1"/>
    <property type="molecule type" value="Genomic_DNA"/>
</dbReference>
<dbReference type="Pfam" id="PF00941">
    <property type="entry name" value="FAD_binding_5"/>
    <property type="match status" value="1"/>
</dbReference>
<feature type="domain" description="FAD-binding PCMH-type" evidence="7">
    <location>
        <begin position="175"/>
        <end position="353"/>
    </location>
</feature>
<evidence type="ECO:0000313" key="8">
    <source>
        <dbReference type="EMBL" id="GAA4332035.1"/>
    </source>
</evidence>
<sequence length="469" mass="49938">MIRFLLNDSTVGTAEAAGSTVLDFVRYRKRLTGTKIGCREGDCGACTVLVGDFENGRLTYRSATSCLMPLGNAAGKHIVTVEGLNGPELSPVQQAMVDTNGTQCGFCTLGFVLSFTGFVLHPSAKTYPEAIAAIDGNICRCTGYKSIERAAQVICDKIEAKPAEGTLEWLVAEGFLPGYFTGIEARLRDLEQNAEPAPATNGIPALPLAGGTDLLVQKPHAVKASPVSLLADREGLRSIRLEEGRIRIGAAATVTQLLESRLLQEHFPQLAAHGKLISSTPIRNMATVGGNLVNASPIGDLTIFLLALDAQLVLNDMGSMRTVALKEFYKGYKQLDKAPGELIEAIFFAPPASRFSFEKVSKRTNLDIASVNSAAQIGLDASGQVTFAHLSAGGVGPFPKYLSRTGAYLQGKALNTEAIEGALALAQEEIAPISDARGTADYKRLLLRQLLLAHFARIDAAPVHQMLSV</sequence>
<dbReference type="SUPFAM" id="SSF56176">
    <property type="entry name" value="FAD-binding/transporter-associated domain-like"/>
    <property type="match status" value="1"/>
</dbReference>
<dbReference type="InterPro" id="IPR036318">
    <property type="entry name" value="FAD-bd_PCMH-like_sf"/>
</dbReference>
<protein>
    <submittedName>
        <fullName evidence="8">Xanthine dehydrogenase small subunit</fullName>
    </submittedName>
</protein>
<keyword evidence="2" id="KW-0479">Metal-binding</keyword>
<dbReference type="PROSITE" id="PS00197">
    <property type="entry name" value="2FE2S_FER_1"/>
    <property type="match status" value="1"/>
</dbReference>
<gene>
    <name evidence="8" type="primary">xdhA</name>
    <name evidence="8" type="ORF">GCM10023184_24300</name>
</gene>
<dbReference type="InterPro" id="IPR016166">
    <property type="entry name" value="FAD-bd_PCMH"/>
</dbReference>
<reference evidence="9" key="1">
    <citation type="journal article" date="2019" name="Int. J. Syst. Evol. Microbiol.">
        <title>The Global Catalogue of Microorganisms (GCM) 10K type strain sequencing project: providing services to taxonomists for standard genome sequencing and annotation.</title>
        <authorList>
            <consortium name="The Broad Institute Genomics Platform"/>
            <consortium name="The Broad Institute Genome Sequencing Center for Infectious Disease"/>
            <person name="Wu L."/>
            <person name="Ma J."/>
        </authorList>
    </citation>
    <scope>NUCLEOTIDE SEQUENCE [LARGE SCALE GENOMIC DNA]</scope>
    <source>
        <strain evidence="9">JCM 17919</strain>
    </source>
</reference>
<dbReference type="InterPro" id="IPR005107">
    <property type="entry name" value="CO_DH_flav_C"/>
</dbReference>
<dbReference type="InterPro" id="IPR002888">
    <property type="entry name" value="2Fe-2S-bd"/>
</dbReference>
<dbReference type="PIRSF" id="PIRSF036557">
    <property type="entry name" value="XdhA_RC"/>
    <property type="match status" value="1"/>
</dbReference>
<dbReference type="SMART" id="SM01092">
    <property type="entry name" value="CO_deh_flav_C"/>
    <property type="match status" value="1"/>
</dbReference>
<dbReference type="InterPro" id="IPR001041">
    <property type="entry name" value="2Fe-2S_ferredoxin-type"/>
</dbReference>
<dbReference type="InterPro" id="IPR016208">
    <property type="entry name" value="Ald_Oxase/xanthine_DH-like"/>
</dbReference>
<dbReference type="Pfam" id="PF03450">
    <property type="entry name" value="CO_deh_flav_C"/>
    <property type="match status" value="1"/>
</dbReference>
<dbReference type="SUPFAM" id="SSF55447">
    <property type="entry name" value="CO dehydrogenase flavoprotein C-terminal domain-like"/>
    <property type="match status" value="1"/>
</dbReference>
<evidence type="ECO:0000259" key="6">
    <source>
        <dbReference type="PROSITE" id="PS51085"/>
    </source>
</evidence>
<dbReference type="Gene3D" id="3.30.390.50">
    <property type="entry name" value="CO dehydrogenase flavoprotein, C-terminal domain"/>
    <property type="match status" value="1"/>
</dbReference>
<dbReference type="PANTHER" id="PTHR45444:SF3">
    <property type="entry name" value="XANTHINE DEHYDROGENASE"/>
    <property type="match status" value="1"/>
</dbReference>
<dbReference type="Pfam" id="PF01799">
    <property type="entry name" value="Fer2_2"/>
    <property type="match status" value="1"/>
</dbReference>
<comment type="caution">
    <text evidence="8">The sequence shown here is derived from an EMBL/GenBank/DDBJ whole genome shotgun (WGS) entry which is preliminary data.</text>
</comment>
<evidence type="ECO:0000256" key="5">
    <source>
        <dbReference type="ARBA" id="ARBA00023004"/>
    </source>
</evidence>
<dbReference type="PROSITE" id="PS51387">
    <property type="entry name" value="FAD_PCMH"/>
    <property type="match status" value="1"/>
</dbReference>
<dbReference type="RefSeq" id="WP_345256001.1">
    <property type="nucleotide sequence ID" value="NZ_BAABGY010000007.1"/>
</dbReference>
<dbReference type="InterPro" id="IPR036010">
    <property type="entry name" value="2Fe-2S_ferredoxin-like_sf"/>
</dbReference>
<dbReference type="InterPro" id="IPR016169">
    <property type="entry name" value="FAD-bd_PCMH_sub2"/>
</dbReference>
<dbReference type="Proteomes" id="UP001501725">
    <property type="component" value="Unassembled WGS sequence"/>
</dbReference>
<dbReference type="PROSITE" id="PS51085">
    <property type="entry name" value="2FE2S_FER_2"/>
    <property type="match status" value="1"/>
</dbReference>
<evidence type="ECO:0000259" key="7">
    <source>
        <dbReference type="PROSITE" id="PS51387"/>
    </source>
</evidence>
<feature type="domain" description="2Fe-2S ferredoxin-type" evidence="6">
    <location>
        <begin position="1"/>
        <end position="84"/>
    </location>
</feature>
<dbReference type="Gene3D" id="3.30.465.10">
    <property type="match status" value="1"/>
</dbReference>
<dbReference type="CDD" id="cd00207">
    <property type="entry name" value="fer2"/>
    <property type="match status" value="1"/>
</dbReference>
<dbReference type="SUPFAM" id="SSF47741">
    <property type="entry name" value="CO dehydrogenase ISP C-domain like"/>
    <property type="match status" value="1"/>
</dbReference>
<dbReference type="InterPro" id="IPR036683">
    <property type="entry name" value="CO_DH_flav_C_dom_sf"/>
</dbReference>
<keyword evidence="3" id="KW-0274">FAD</keyword>
<organism evidence="8 9">
    <name type="scientific">Flaviaesturariibacter amylovorans</name>
    <dbReference type="NCBI Taxonomy" id="1084520"/>
    <lineage>
        <taxon>Bacteria</taxon>
        <taxon>Pseudomonadati</taxon>
        <taxon>Bacteroidota</taxon>
        <taxon>Chitinophagia</taxon>
        <taxon>Chitinophagales</taxon>
        <taxon>Chitinophagaceae</taxon>
        <taxon>Flaviaestuariibacter</taxon>
    </lineage>
</organism>
<evidence type="ECO:0000256" key="3">
    <source>
        <dbReference type="ARBA" id="ARBA00022827"/>
    </source>
</evidence>
<dbReference type="InterPro" id="IPR012175">
    <property type="entry name" value="Xanth_DH_ssu_bac"/>
</dbReference>
<name>A0ABP8GZ96_9BACT</name>
<dbReference type="PANTHER" id="PTHR45444">
    <property type="entry name" value="XANTHINE DEHYDROGENASE"/>
    <property type="match status" value="1"/>
</dbReference>
<proteinExistence type="predicted"/>
<dbReference type="InterPro" id="IPR012675">
    <property type="entry name" value="Beta-grasp_dom_sf"/>
</dbReference>
<accession>A0ABP8GZ96</accession>
<evidence type="ECO:0000256" key="4">
    <source>
        <dbReference type="ARBA" id="ARBA00023002"/>
    </source>
</evidence>
<dbReference type="InterPro" id="IPR036884">
    <property type="entry name" value="2Fe-2S-bd_dom_sf"/>
</dbReference>
<dbReference type="InterPro" id="IPR006058">
    <property type="entry name" value="2Fe2S_fd_BS"/>
</dbReference>
<dbReference type="InterPro" id="IPR002346">
    <property type="entry name" value="Mopterin_DH_FAD-bd"/>
</dbReference>
<evidence type="ECO:0000256" key="1">
    <source>
        <dbReference type="ARBA" id="ARBA00022630"/>
    </source>
</evidence>
<dbReference type="SUPFAM" id="SSF54292">
    <property type="entry name" value="2Fe-2S ferredoxin-like"/>
    <property type="match status" value="1"/>
</dbReference>
<keyword evidence="1" id="KW-0285">Flavoprotein</keyword>